<keyword evidence="2" id="KW-0472">Membrane</keyword>
<evidence type="ECO:0000256" key="2">
    <source>
        <dbReference type="SAM" id="Phobius"/>
    </source>
</evidence>
<evidence type="ECO:0000256" key="1">
    <source>
        <dbReference type="SAM" id="MobiDB-lite"/>
    </source>
</evidence>
<evidence type="ECO:0000313" key="4">
    <source>
        <dbReference type="Proteomes" id="UP001311799"/>
    </source>
</evidence>
<dbReference type="AlphaFoldDB" id="A0AAV9XZB7"/>
<name>A0AAV9XZB7_9CRYT</name>
<sequence length="342" mass="39578">MSGMREISHFPICRFIIFSLCFFFIYNLFVFEVNRSLTLEQISVLKVLEGDSVNDKNTTLEDEGIYEVIDVSSGASQEGELEKLSSSFEVAEKTISYSPANINKTILKPIVDLNIIELSRIYSYVKSEYKSISSVSVVDDIEDCVNTRKSLNDILDLMLKAKELLIHETKFDRSSIDGSKNNKNKSWFRKKEEPDSNKSVKYPDLFFYIQTNISIIKNTISLYNLQYKVFTTQEQILGGMSKLMNDISTLIISYKENGIKKKNTIEKQISEMNKKVSIIVSDYSSVIKKVNLFTSMRFYSNYSKSIQHYIHVIPCRLKYRLQNSMFDDLINKIDLKFDETCQ</sequence>
<keyword evidence="4" id="KW-1185">Reference proteome</keyword>
<protein>
    <submittedName>
        <fullName evidence="3">Uncharacterized protein</fullName>
    </submittedName>
</protein>
<gene>
    <name evidence="3" type="ORF">RS030_203122</name>
</gene>
<keyword evidence="2" id="KW-0812">Transmembrane</keyword>
<feature type="region of interest" description="Disordered" evidence="1">
    <location>
        <begin position="174"/>
        <end position="197"/>
    </location>
</feature>
<organism evidence="3 4">
    <name type="scientific">Cryptosporidium xiaoi</name>
    <dbReference type="NCBI Taxonomy" id="659607"/>
    <lineage>
        <taxon>Eukaryota</taxon>
        <taxon>Sar</taxon>
        <taxon>Alveolata</taxon>
        <taxon>Apicomplexa</taxon>
        <taxon>Conoidasida</taxon>
        <taxon>Coccidia</taxon>
        <taxon>Eucoccidiorida</taxon>
        <taxon>Eimeriorina</taxon>
        <taxon>Cryptosporidiidae</taxon>
        <taxon>Cryptosporidium</taxon>
    </lineage>
</organism>
<keyword evidence="2" id="KW-1133">Transmembrane helix</keyword>
<dbReference type="EMBL" id="JAWDEY010000012">
    <property type="protein sequence ID" value="KAK6589570.1"/>
    <property type="molecule type" value="Genomic_DNA"/>
</dbReference>
<evidence type="ECO:0000313" key="3">
    <source>
        <dbReference type="EMBL" id="KAK6589570.1"/>
    </source>
</evidence>
<feature type="transmembrane region" description="Helical" evidence="2">
    <location>
        <begin position="12"/>
        <end position="31"/>
    </location>
</feature>
<proteinExistence type="predicted"/>
<comment type="caution">
    <text evidence="3">The sequence shown here is derived from an EMBL/GenBank/DDBJ whole genome shotgun (WGS) entry which is preliminary data.</text>
</comment>
<accession>A0AAV9XZB7</accession>
<reference evidence="3 4" key="1">
    <citation type="submission" date="2023-10" db="EMBL/GenBank/DDBJ databases">
        <title>Comparative genomics analysis reveals potential genetic determinants of host preference in Cryptosporidium xiaoi.</title>
        <authorList>
            <person name="Xiao L."/>
            <person name="Li J."/>
        </authorList>
    </citation>
    <scope>NUCLEOTIDE SEQUENCE [LARGE SCALE GENOMIC DNA]</scope>
    <source>
        <strain evidence="3 4">52996</strain>
    </source>
</reference>
<dbReference type="Proteomes" id="UP001311799">
    <property type="component" value="Unassembled WGS sequence"/>
</dbReference>